<dbReference type="InterPro" id="IPR052178">
    <property type="entry name" value="Sec_Metab_Biosynth_SDR"/>
</dbReference>
<reference evidence="5" key="1">
    <citation type="submission" date="2017-03" db="EMBL/GenBank/DDBJ databases">
        <title>Genomes of endolithic fungi from Antarctica.</title>
        <authorList>
            <person name="Coleine C."/>
            <person name="Masonjones S."/>
            <person name="Stajich J.E."/>
        </authorList>
    </citation>
    <scope>NUCLEOTIDE SEQUENCE [LARGE SCALE GENOMIC DNA]</scope>
    <source>
        <strain evidence="5">CCFEE 5527</strain>
    </source>
</reference>
<evidence type="ECO:0000256" key="3">
    <source>
        <dbReference type="ARBA" id="ARBA00023002"/>
    </source>
</evidence>
<name>A0A1V8SIJ7_9PEZI</name>
<comment type="similarity">
    <text evidence="1">Belongs to the short-chain dehydrogenases/reductases (SDR) family.</text>
</comment>
<protein>
    <recommendedName>
        <fullName evidence="6">Granaticin polyketide synthase ketoacyl reductase 2</fullName>
    </recommendedName>
</protein>
<evidence type="ECO:0000313" key="5">
    <source>
        <dbReference type="Proteomes" id="UP000192596"/>
    </source>
</evidence>
<dbReference type="CDD" id="cd05233">
    <property type="entry name" value="SDR_c"/>
    <property type="match status" value="1"/>
</dbReference>
<keyword evidence="3" id="KW-0560">Oxidoreductase</keyword>
<accession>A0A1V8SIJ7</accession>
<dbReference type="Proteomes" id="UP000192596">
    <property type="component" value="Unassembled WGS sequence"/>
</dbReference>
<evidence type="ECO:0008006" key="6">
    <source>
        <dbReference type="Google" id="ProtNLM"/>
    </source>
</evidence>
<dbReference type="PANTHER" id="PTHR43618">
    <property type="entry name" value="7-ALPHA-HYDROXYSTEROID DEHYDROGENASE"/>
    <property type="match status" value="1"/>
</dbReference>
<dbReference type="EMBL" id="NAJO01000042">
    <property type="protein sequence ID" value="OQN98965.1"/>
    <property type="molecule type" value="Genomic_DNA"/>
</dbReference>
<comment type="caution">
    <text evidence="4">The sequence shown here is derived from an EMBL/GenBank/DDBJ whole genome shotgun (WGS) entry which is preliminary data.</text>
</comment>
<dbReference type="Gene3D" id="3.40.50.720">
    <property type="entry name" value="NAD(P)-binding Rossmann-like Domain"/>
    <property type="match status" value="1"/>
</dbReference>
<keyword evidence="2" id="KW-0521">NADP</keyword>
<gene>
    <name evidence="4" type="ORF">B0A48_14825</name>
</gene>
<evidence type="ECO:0000256" key="2">
    <source>
        <dbReference type="ARBA" id="ARBA00022857"/>
    </source>
</evidence>
<dbReference type="InParanoid" id="A0A1V8SIJ7"/>
<dbReference type="SUPFAM" id="SSF51735">
    <property type="entry name" value="NAD(P)-binding Rossmann-fold domains"/>
    <property type="match status" value="1"/>
</dbReference>
<dbReference type="GO" id="GO:0016491">
    <property type="term" value="F:oxidoreductase activity"/>
    <property type="evidence" value="ECO:0007669"/>
    <property type="project" value="UniProtKB-KW"/>
</dbReference>
<dbReference type="PRINTS" id="PR00081">
    <property type="entry name" value="GDHRDH"/>
</dbReference>
<dbReference type="AlphaFoldDB" id="A0A1V8SIJ7"/>
<keyword evidence="5" id="KW-1185">Reference proteome</keyword>
<organism evidence="4 5">
    <name type="scientific">Cryoendolithus antarcticus</name>
    <dbReference type="NCBI Taxonomy" id="1507870"/>
    <lineage>
        <taxon>Eukaryota</taxon>
        <taxon>Fungi</taxon>
        <taxon>Dikarya</taxon>
        <taxon>Ascomycota</taxon>
        <taxon>Pezizomycotina</taxon>
        <taxon>Dothideomycetes</taxon>
        <taxon>Dothideomycetidae</taxon>
        <taxon>Cladosporiales</taxon>
        <taxon>Cladosporiaceae</taxon>
        <taxon>Cryoendolithus</taxon>
    </lineage>
</organism>
<sequence>MPYSIKGRNVLVTGGSRGLGAEIARKFAAEGANVAINYANNEEPARKLAAELKENYKVKTTVIKADCGNMADVTACVQEATKFFGGLDIIIGNHGWTRFSDFNDLEALSEAEWDKCFKTNVLGMKQLVSSSLPTFNANPEGGVVIITSSIAGKTIGGSSMAYSVTKAAQLHLVKCMAKTQGSKVRINAILPGLLLTDWGLSYGDERIAALKDAAVLKKETGLEDCANAYISLAENTSITGQFLHIDSGLAVQHF</sequence>
<dbReference type="Pfam" id="PF13561">
    <property type="entry name" value="adh_short_C2"/>
    <property type="match status" value="1"/>
</dbReference>
<evidence type="ECO:0000313" key="4">
    <source>
        <dbReference type="EMBL" id="OQN98965.1"/>
    </source>
</evidence>
<evidence type="ECO:0000256" key="1">
    <source>
        <dbReference type="ARBA" id="ARBA00006484"/>
    </source>
</evidence>
<proteinExistence type="inferred from homology"/>
<dbReference type="OrthoDB" id="37659at2759"/>
<dbReference type="InterPro" id="IPR036291">
    <property type="entry name" value="NAD(P)-bd_dom_sf"/>
</dbReference>
<dbReference type="InterPro" id="IPR002347">
    <property type="entry name" value="SDR_fam"/>
</dbReference>
<dbReference type="STRING" id="1507870.A0A1V8SIJ7"/>
<dbReference type="PANTHER" id="PTHR43618:SF2">
    <property type="entry name" value="CHAIN DEHYDROGENASE, PUTATIVE (AFU_ORTHOLOGUE AFUA_6G06930)-RELATED"/>
    <property type="match status" value="1"/>
</dbReference>